<sequence>MQQTAHLWLFFVLVFGVVILPGLDMAFVLASSLTGGRKAGLSAVVGIIAGGVCHVVAGATGVAVLLKVVPSAFNVLLWIGALYVAWIGISLFRSGAAFSAAPLGEKHPPAVTFRRGVLTSLLNPKAYLFMLAVFPQFVRPEYGPLWIQALVLGAIIAFNQAAVYGALALVADRARGWLESNPAAHVAAARLVGGLLMFAAVLTVVEGWRSA</sequence>
<evidence type="ECO:0000256" key="1">
    <source>
        <dbReference type="ARBA" id="ARBA00004651"/>
    </source>
</evidence>
<keyword evidence="8" id="KW-1185">Reference proteome</keyword>
<keyword evidence="2" id="KW-1003">Cell membrane</keyword>
<dbReference type="EMBL" id="CP043494">
    <property type="protein sequence ID" value="WNG48633.1"/>
    <property type="molecule type" value="Genomic_DNA"/>
</dbReference>
<evidence type="ECO:0000313" key="8">
    <source>
        <dbReference type="Proteomes" id="UP001611383"/>
    </source>
</evidence>
<feature type="transmembrane region" description="Helical" evidence="6">
    <location>
        <begin position="113"/>
        <end position="134"/>
    </location>
</feature>
<keyword evidence="5 6" id="KW-0472">Membrane</keyword>
<proteinExistence type="predicted"/>
<evidence type="ECO:0000313" key="7">
    <source>
        <dbReference type="EMBL" id="WNG48633.1"/>
    </source>
</evidence>
<evidence type="ECO:0000256" key="2">
    <source>
        <dbReference type="ARBA" id="ARBA00022475"/>
    </source>
</evidence>
<name>A0ABY9WZS6_9BACT</name>
<feature type="transmembrane region" description="Helical" evidence="6">
    <location>
        <begin position="41"/>
        <end position="66"/>
    </location>
</feature>
<dbReference type="Proteomes" id="UP001611383">
    <property type="component" value="Chromosome"/>
</dbReference>
<dbReference type="PANTHER" id="PTHR30086">
    <property type="entry name" value="ARGININE EXPORTER PROTEIN ARGO"/>
    <property type="match status" value="1"/>
</dbReference>
<keyword evidence="3 6" id="KW-0812">Transmembrane</keyword>
<comment type="subcellular location">
    <subcellularLocation>
        <location evidence="1">Cell membrane</location>
        <topology evidence="1">Multi-pass membrane protein</topology>
    </subcellularLocation>
</comment>
<dbReference type="InterPro" id="IPR001123">
    <property type="entry name" value="LeuE-type"/>
</dbReference>
<keyword evidence="4 6" id="KW-1133">Transmembrane helix</keyword>
<evidence type="ECO:0000256" key="3">
    <source>
        <dbReference type="ARBA" id="ARBA00022692"/>
    </source>
</evidence>
<dbReference type="RefSeq" id="WP_395806281.1">
    <property type="nucleotide sequence ID" value="NZ_CP043494.1"/>
</dbReference>
<protein>
    <submittedName>
        <fullName evidence="7">LysE family translocator</fullName>
    </submittedName>
</protein>
<reference evidence="7 8" key="1">
    <citation type="submission" date="2019-08" db="EMBL/GenBank/DDBJ databases">
        <title>Archangium and Cystobacter genomes.</title>
        <authorList>
            <person name="Chen I.-C.K."/>
            <person name="Wielgoss S."/>
        </authorList>
    </citation>
    <scope>NUCLEOTIDE SEQUENCE [LARGE SCALE GENOMIC DNA]</scope>
    <source>
        <strain evidence="7 8">Cbm 6</strain>
    </source>
</reference>
<feature type="transmembrane region" description="Helical" evidence="6">
    <location>
        <begin position="6"/>
        <end position="29"/>
    </location>
</feature>
<dbReference type="Pfam" id="PF01810">
    <property type="entry name" value="LysE"/>
    <property type="match status" value="1"/>
</dbReference>
<dbReference type="PANTHER" id="PTHR30086:SF20">
    <property type="entry name" value="ARGININE EXPORTER PROTEIN ARGO-RELATED"/>
    <property type="match status" value="1"/>
</dbReference>
<organism evidence="7 8">
    <name type="scientific">Archangium minus</name>
    <dbReference type="NCBI Taxonomy" id="83450"/>
    <lineage>
        <taxon>Bacteria</taxon>
        <taxon>Pseudomonadati</taxon>
        <taxon>Myxococcota</taxon>
        <taxon>Myxococcia</taxon>
        <taxon>Myxococcales</taxon>
        <taxon>Cystobacterineae</taxon>
        <taxon>Archangiaceae</taxon>
        <taxon>Archangium</taxon>
    </lineage>
</organism>
<evidence type="ECO:0000256" key="5">
    <source>
        <dbReference type="ARBA" id="ARBA00023136"/>
    </source>
</evidence>
<feature type="transmembrane region" description="Helical" evidence="6">
    <location>
        <begin position="183"/>
        <end position="205"/>
    </location>
</feature>
<accession>A0ABY9WZS6</accession>
<feature type="transmembrane region" description="Helical" evidence="6">
    <location>
        <begin position="146"/>
        <end position="171"/>
    </location>
</feature>
<gene>
    <name evidence="7" type="ORF">F0U60_34365</name>
</gene>
<dbReference type="PIRSF" id="PIRSF006324">
    <property type="entry name" value="LeuE"/>
    <property type="match status" value="1"/>
</dbReference>
<evidence type="ECO:0000256" key="4">
    <source>
        <dbReference type="ARBA" id="ARBA00022989"/>
    </source>
</evidence>
<evidence type="ECO:0000256" key="6">
    <source>
        <dbReference type="SAM" id="Phobius"/>
    </source>
</evidence>
<feature type="transmembrane region" description="Helical" evidence="6">
    <location>
        <begin position="72"/>
        <end position="92"/>
    </location>
</feature>